<dbReference type="Proteomes" id="UP001642484">
    <property type="component" value="Unassembled WGS sequence"/>
</dbReference>
<dbReference type="EMBL" id="CAXAMN010025439">
    <property type="protein sequence ID" value="CAK9095152.1"/>
    <property type="molecule type" value="Genomic_DNA"/>
</dbReference>
<reference evidence="1 2" key="1">
    <citation type="submission" date="2024-02" db="EMBL/GenBank/DDBJ databases">
        <authorList>
            <person name="Chen Y."/>
            <person name="Shah S."/>
            <person name="Dougan E. K."/>
            <person name="Thang M."/>
            <person name="Chan C."/>
        </authorList>
    </citation>
    <scope>NUCLEOTIDE SEQUENCE [LARGE SCALE GENOMIC DNA]</scope>
</reference>
<evidence type="ECO:0000313" key="2">
    <source>
        <dbReference type="Proteomes" id="UP001642484"/>
    </source>
</evidence>
<comment type="caution">
    <text evidence="1">The sequence shown here is derived from an EMBL/GenBank/DDBJ whole genome shotgun (WGS) entry which is preliminary data.</text>
</comment>
<gene>
    <name evidence="1" type="ORF">CCMP2556_LOCUS45340</name>
</gene>
<evidence type="ECO:0000313" key="1">
    <source>
        <dbReference type="EMBL" id="CAK9095152.1"/>
    </source>
</evidence>
<dbReference type="Gene3D" id="3.30.70.260">
    <property type="match status" value="1"/>
</dbReference>
<name>A0ABP0R7R7_9DINO</name>
<dbReference type="InterPro" id="IPR023214">
    <property type="entry name" value="HAD_sf"/>
</dbReference>
<dbReference type="InterPro" id="IPR045865">
    <property type="entry name" value="ACT-like_dom_sf"/>
</dbReference>
<proteinExistence type="predicted"/>
<dbReference type="InterPro" id="IPR036412">
    <property type="entry name" value="HAD-like_sf"/>
</dbReference>
<dbReference type="SUPFAM" id="SSF55021">
    <property type="entry name" value="ACT-like"/>
    <property type="match status" value="1"/>
</dbReference>
<dbReference type="Pfam" id="PF12710">
    <property type="entry name" value="HAD"/>
    <property type="match status" value="1"/>
</dbReference>
<keyword evidence="2" id="KW-1185">Reference proteome</keyword>
<sequence>MGEDAMTSTGGGNILVFRGWGADKPGICQAFLKLVVEHQSEVLDMAQFLLGGGLMFTFVLKVAEQSSIGLMKSLSSCAREQGLQLNFHFPDAGQVPEAEGGNEAVLALVSSEAITPALIMDVDKVLWGHGCVVLEIEHRSDNMKEHNGDYNKVQIRIRCPIGLRLATLMMGPPAANIEGLQKVCWKHGAEVTSRWWDAMNRPNGKSLVVFGLSHVLCKEDVMDLVLREAGLPTDAGAPEEKLAMLKGKSTSLLRKVIEHLPLTPGAKVVCGAMKRLGCRLAILTNTGLREIAEHVKSQLGFDYVICRDVEEADGCFTGRYLGELSDVKFRKTDLLKLMAEREGVRCQNVITVGEPLKGLKAANARLMLETFGPTVYFNSVKLKDLTIVLYLLGFSGSDVRALRKRRWDNGPGEAKTTSSVEAPPSSKRFMLQVSAQQRTAGQLQSIFQPLAPQGSNVQLTTIRQCSLQDGGMCLGMDLTVLKDGRSQATRAGTGIGLPIRPGVV</sequence>
<dbReference type="Pfam" id="PF13740">
    <property type="entry name" value="ACT_6"/>
    <property type="match status" value="1"/>
</dbReference>
<protein>
    <submittedName>
        <fullName evidence="1">Uncharacterized protein</fullName>
    </submittedName>
</protein>
<organism evidence="1 2">
    <name type="scientific">Durusdinium trenchii</name>
    <dbReference type="NCBI Taxonomy" id="1381693"/>
    <lineage>
        <taxon>Eukaryota</taxon>
        <taxon>Sar</taxon>
        <taxon>Alveolata</taxon>
        <taxon>Dinophyceae</taxon>
        <taxon>Suessiales</taxon>
        <taxon>Symbiodiniaceae</taxon>
        <taxon>Durusdinium</taxon>
    </lineage>
</organism>
<accession>A0ABP0R7R7</accession>
<dbReference type="Gene3D" id="3.40.50.1000">
    <property type="entry name" value="HAD superfamily/HAD-like"/>
    <property type="match status" value="1"/>
</dbReference>
<dbReference type="SUPFAM" id="SSF56784">
    <property type="entry name" value="HAD-like"/>
    <property type="match status" value="1"/>
</dbReference>